<dbReference type="Proteomes" id="UP001146120">
    <property type="component" value="Unassembled WGS sequence"/>
</dbReference>
<dbReference type="AlphaFoldDB" id="A0AAV2ZD15"/>
<dbReference type="PRINTS" id="PR00342">
    <property type="entry name" value="RHESUSRHD"/>
</dbReference>
<evidence type="ECO:0000256" key="5">
    <source>
        <dbReference type="ARBA" id="ARBA00023136"/>
    </source>
</evidence>
<evidence type="ECO:0000259" key="7">
    <source>
        <dbReference type="Pfam" id="PF00909"/>
    </source>
</evidence>
<name>A0AAV2ZD15_9STRA</name>
<reference evidence="8" key="2">
    <citation type="journal article" date="2023" name="Microbiol Resour">
        <title>Decontamination and Annotation of the Draft Genome Sequence of the Oomycete Lagenidium giganteum ARSEF 373.</title>
        <authorList>
            <person name="Morgan W.R."/>
            <person name="Tartar A."/>
        </authorList>
    </citation>
    <scope>NUCLEOTIDE SEQUENCE</scope>
    <source>
        <strain evidence="8">ARSEF 373</strain>
    </source>
</reference>
<dbReference type="GO" id="GO:0097272">
    <property type="term" value="P:ammonium homeostasis"/>
    <property type="evidence" value="ECO:0007669"/>
    <property type="project" value="TreeGrafter"/>
</dbReference>
<reference evidence="8" key="1">
    <citation type="submission" date="2022-11" db="EMBL/GenBank/DDBJ databases">
        <authorList>
            <person name="Morgan W.R."/>
            <person name="Tartar A."/>
        </authorList>
    </citation>
    <scope>NUCLEOTIDE SEQUENCE</scope>
    <source>
        <strain evidence="8">ARSEF 373</strain>
    </source>
</reference>
<comment type="caution">
    <text evidence="8">The sequence shown here is derived from an EMBL/GenBank/DDBJ whole genome shotgun (WGS) entry which is preliminary data.</text>
</comment>
<dbReference type="InterPro" id="IPR029020">
    <property type="entry name" value="Ammonium/urea_transptr"/>
</dbReference>
<keyword evidence="9" id="KW-1185">Reference proteome</keyword>
<evidence type="ECO:0000256" key="4">
    <source>
        <dbReference type="ARBA" id="ARBA00022989"/>
    </source>
</evidence>
<feature type="transmembrane region" description="Helical" evidence="6">
    <location>
        <begin position="96"/>
        <end position="116"/>
    </location>
</feature>
<keyword evidence="3 6" id="KW-0812">Transmembrane</keyword>
<feature type="transmembrane region" description="Helical" evidence="6">
    <location>
        <begin position="257"/>
        <end position="276"/>
    </location>
</feature>
<evidence type="ECO:0000256" key="1">
    <source>
        <dbReference type="ARBA" id="ARBA00004141"/>
    </source>
</evidence>
<feature type="transmembrane region" description="Helical" evidence="6">
    <location>
        <begin position="288"/>
        <end position="307"/>
    </location>
</feature>
<feature type="transmembrane region" description="Helical" evidence="6">
    <location>
        <begin position="188"/>
        <end position="208"/>
    </location>
</feature>
<proteinExistence type="inferred from homology"/>
<comment type="similarity">
    <text evidence="2">Belongs to the ammonium transporter (TC 2.A.49) family. Rh subfamily.</text>
</comment>
<dbReference type="SUPFAM" id="SSF111352">
    <property type="entry name" value="Ammonium transporter"/>
    <property type="match status" value="1"/>
</dbReference>
<dbReference type="Pfam" id="PF00909">
    <property type="entry name" value="Ammonium_transp"/>
    <property type="match status" value="1"/>
</dbReference>
<evidence type="ECO:0000313" key="9">
    <source>
        <dbReference type="Proteomes" id="UP001146120"/>
    </source>
</evidence>
<evidence type="ECO:0000256" key="6">
    <source>
        <dbReference type="SAM" id="Phobius"/>
    </source>
</evidence>
<dbReference type="InterPro" id="IPR002229">
    <property type="entry name" value="RhesusRHD"/>
</dbReference>
<feature type="transmembrane region" description="Helical" evidence="6">
    <location>
        <begin position="128"/>
        <end position="150"/>
    </location>
</feature>
<feature type="transmembrane region" description="Helical" evidence="6">
    <location>
        <begin position="220"/>
        <end position="237"/>
    </location>
</feature>
<feature type="transmembrane region" description="Helical" evidence="6">
    <location>
        <begin position="313"/>
        <end position="334"/>
    </location>
</feature>
<keyword evidence="5 6" id="KW-0472">Membrane</keyword>
<protein>
    <recommendedName>
        <fullName evidence="7">Ammonium transporter AmtB-like domain-containing protein</fullName>
    </recommendedName>
</protein>
<comment type="subcellular location">
    <subcellularLocation>
        <location evidence="1">Membrane</location>
        <topology evidence="1">Multi-pass membrane protein</topology>
    </subcellularLocation>
</comment>
<feature type="transmembrane region" description="Helical" evidence="6">
    <location>
        <begin position="397"/>
        <end position="418"/>
    </location>
</feature>
<feature type="transmembrane region" description="Helical" evidence="6">
    <location>
        <begin position="157"/>
        <end position="176"/>
    </location>
</feature>
<dbReference type="InterPro" id="IPR024041">
    <property type="entry name" value="NH4_transpt_AmtB-like_dom"/>
</dbReference>
<feature type="transmembrane region" description="Helical" evidence="6">
    <location>
        <begin position="346"/>
        <end position="368"/>
    </location>
</feature>
<accession>A0AAV2ZD15</accession>
<dbReference type="GO" id="GO:0008519">
    <property type="term" value="F:ammonium channel activity"/>
    <property type="evidence" value="ECO:0007669"/>
    <property type="project" value="InterPro"/>
</dbReference>
<sequence length="481" mass="52323">MKFSKDQGFAISLGLFQLLCLVIFGTHFDTISSTYISVSNSTRRLEESGKPTEELAPRLQKVYPMYMDVHVMIFIGFGFLMTYLRKYSLSAVSLNFIVGAMAAQWGLICVTMAHQIGDGHYPKALIDVPGLVNGDFAAGAVLISFGAVLGKTTPTQLLWMTFYEVIFYAINEYILIEKLHVIDAGGSMVIHTFGAFFGLAVTMALGAPSQADQEHNTSRYTSDIFSMVGTIFLWMYWPSFNGALVPSDGFRQERAVINTLLSISGSCAAAFVCTQLMSKHKKFDMVHLQNSTLAGGVAMGATCELAINPGCAIVVGVVAGVVSVAGYAFILPFLEERINLSDSAGILNLHGMPGVIGGLACGFATMALSDHHYGEWLTEIYSARDHRTAGQQGGYQILATVVTMAIAIFSGAAVGIILRTPALFYQQSMKYDDEEWFHVPQDTLFHMPLSNSPPACVEMHDRSHNLSPDINAEYTGLKTNV</sequence>
<dbReference type="PANTHER" id="PTHR11730">
    <property type="entry name" value="AMMONIUM TRANSPORTER"/>
    <property type="match status" value="1"/>
</dbReference>
<evidence type="ECO:0000256" key="3">
    <source>
        <dbReference type="ARBA" id="ARBA00022692"/>
    </source>
</evidence>
<evidence type="ECO:0000256" key="2">
    <source>
        <dbReference type="ARBA" id="ARBA00011036"/>
    </source>
</evidence>
<dbReference type="Gene3D" id="1.10.3430.10">
    <property type="entry name" value="Ammonium transporter AmtB like domains"/>
    <property type="match status" value="1"/>
</dbReference>
<feature type="domain" description="Ammonium transporter AmtB-like" evidence="7">
    <location>
        <begin position="59"/>
        <end position="418"/>
    </location>
</feature>
<keyword evidence="4 6" id="KW-1133">Transmembrane helix</keyword>
<dbReference type="EMBL" id="DAKRPA010000019">
    <property type="protein sequence ID" value="DBA03452.1"/>
    <property type="molecule type" value="Genomic_DNA"/>
</dbReference>
<evidence type="ECO:0000313" key="8">
    <source>
        <dbReference type="EMBL" id="DBA03452.1"/>
    </source>
</evidence>
<dbReference type="GO" id="GO:0005886">
    <property type="term" value="C:plasma membrane"/>
    <property type="evidence" value="ECO:0007669"/>
    <property type="project" value="InterPro"/>
</dbReference>
<organism evidence="8 9">
    <name type="scientific">Lagenidium giganteum</name>
    <dbReference type="NCBI Taxonomy" id="4803"/>
    <lineage>
        <taxon>Eukaryota</taxon>
        <taxon>Sar</taxon>
        <taxon>Stramenopiles</taxon>
        <taxon>Oomycota</taxon>
        <taxon>Peronosporomycetes</taxon>
        <taxon>Pythiales</taxon>
        <taxon>Pythiaceae</taxon>
    </lineage>
</organism>
<gene>
    <name evidence="8" type="ORF">N0F65_002860</name>
</gene>
<feature type="transmembrane region" description="Helical" evidence="6">
    <location>
        <begin position="65"/>
        <end position="84"/>
    </location>
</feature>
<dbReference type="PANTHER" id="PTHR11730:SF60">
    <property type="entry name" value="RH50, ISOFORM D"/>
    <property type="match status" value="1"/>
</dbReference>